<evidence type="ECO:0000313" key="3">
    <source>
        <dbReference type="Proteomes" id="UP000317982"/>
    </source>
</evidence>
<dbReference type="InParanoid" id="A0A545AKX3"/>
<feature type="transmembrane region" description="Helical" evidence="1">
    <location>
        <begin position="78"/>
        <end position="101"/>
    </location>
</feature>
<keyword evidence="3" id="KW-1185">Reference proteome</keyword>
<reference evidence="2 3" key="1">
    <citation type="submission" date="2019-07" db="EMBL/GenBank/DDBJ databases">
        <title>Cryptosporangium phraense sp. nov., isolated from plant litter.</title>
        <authorList>
            <person name="Suriyachadkun C."/>
        </authorList>
    </citation>
    <scope>NUCLEOTIDE SEQUENCE [LARGE SCALE GENOMIC DNA]</scope>
    <source>
        <strain evidence="2 3">A-T 5661</strain>
    </source>
</reference>
<comment type="caution">
    <text evidence="2">The sequence shown here is derived from an EMBL/GenBank/DDBJ whole genome shotgun (WGS) entry which is preliminary data.</text>
</comment>
<evidence type="ECO:0000313" key="2">
    <source>
        <dbReference type="EMBL" id="TQS41385.1"/>
    </source>
</evidence>
<keyword evidence="1" id="KW-1133">Transmembrane helix</keyword>
<keyword evidence="1" id="KW-0472">Membrane</keyword>
<sequence>MTMLHRSLLLATVIGFLVLCVTMVVRAPGQPVIQIVVGGLSLALGLVGGLDVGGAATRLSDRHRRAVGGEQPLESVTGIRIGSLVIFGGLGLAELLLGVLAA</sequence>
<organism evidence="2 3">
    <name type="scientific">Cryptosporangium phraense</name>
    <dbReference type="NCBI Taxonomy" id="2593070"/>
    <lineage>
        <taxon>Bacteria</taxon>
        <taxon>Bacillati</taxon>
        <taxon>Actinomycetota</taxon>
        <taxon>Actinomycetes</taxon>
        <taxon>Cryptosporangiales</taxon>
        <taxon>Cryptosporangiaceae</taxon>
        <taxon>Cryptosporangium</taxon>
    </lineage>
</organism>
<gene>
    <name evidence="2" type="ORF">FL583_30250</name>
</gene>
<feature type="transmembrane region" description="Helical" evidence="1">
    <location>
        <begin position="36"/>
        <end position="57"/>
    </location>
</feature>
<dbReference type="Proteomes" id="UP000317982">
    <property type="component" value="Unassembled WGS sequence"/>
</dbReference>
<dbReference type="RefSeq" id="WP_142708266.1">
    <property type="nucleotide sequence ID" value="NZ_VIRS01000027.1"/>
</dbReference>
<accession>A0A545AKX3</accession>
<dbReference type="AlphaFoldDB" id="A0A545AKX3"/>
<evidence type="ECO:0000256" key="1">
    <source>
        <dbReference type="SAM" id="Phobius"/>
    </source>
</evidence>
<dbReference type="EMBL" id="VIRS01000027">
    <property type="protein sequence ID" value="TQS41385.1"/>
    <property type="molecule type" value="Genomic_DNA"/>
</dbReference>
<protein>
    <submittedName>
        <fullName evidence="2">Uncharacterized protein</fullName>
    </submittedName>
</protein>
<name>A0A545AKX3_9ACTN</name>
<proteinExistence type="predicted"/>
<keyword evidence="1" id="KW-0812">Transmembrane</keyword>